<keyword evidence="1" id="KW-0808">Transferase</keyword>
<dbReference type="SUPFAM" id="SSF53756">
    <property type="entry name" value="UDP-Glycosyltransferase/glycogen phosphorylase"/>
    <property type="match status" value="1"/>
</dbReference>
<dbReference type="PANTHER" id="PTHR48045">
    <property type="entry name" value="UDP-GLYCOSYLTRANSFERASE 72B1"/>
    <property type="match status" value="1"/>
</dbReference>
<evidence type="ECO:0000313" key="3">
    <source>
        <dbReference type="Proteomes" id="UP001151287"/>
    </source>
</evidence>
<dbReference type="GO" id="GO:0008194">
    <property type="term" value="F:UDP-glycosyltransferase activity"/>
    <property type="evidence" value="ECO:0007669"/>
    <property type="project" value="InterPro"/>
</dbReference>
<reference evidence="2" key="1">
    <citation type="journal article" date="2022" name="Cell">
        <title>Repeat-based holocentromeres influence genome architecture and karyotype evolution.</title>
        <authorList>
            <person name="Hofstatter P.G."/>
            <person name="Thangavel G."/>
            <person name="Lux T."/>
            <person name="Neumann P."/>
            <person name="Vondrak T."/>
            <person name="Novak P."/>
            <person name="Zhang M."/>
            <person name="Costa L."/>
            <person name="Castellani M."/>
            <person name="Scott A."/>
            <person name="Toegelov H."/>
            <person name="Fuchs J."/>
            <person name="Mata-Sucre Y."/>
            <person name="Dias Y."/>
            <person name="Vanzela A.L.L."/>
            <person name="Huettel B."/>
            <person name="Almeida C.C.S."/>
            <person name="Simkova H."/>
            <person name="Souza G."/>
            <person name="Pedrosa-Harand A."/>
            <person name="Macas J."/>
            <person name="Mayer K.F.X."/>
            <person name="Houben A."/>
            <person name="Marques A."/>
        </authorList>
    </citation>
    <scope>NUCLEOTIDE SEQUENCE</scope>
    <source>
        <strain evidence="2">RhyBre1mFocal</strain>
    </source>
</reference>
<dbReference type="Pfam" id="PF00201">
    <property type="entry name" value="UDPGT"/>
    <property type="match status" value="1"/>
</dbReference>
<dbReference type="Gene3D" id="3.40.50.2000">
    <property type="entry name" value="Glycogen Phosphorylase B"/>
    <property type="match status" value="2"/>
</dbReference>
<protein>
    <submittedName>
        <fullName evidence="2">Uncharacterized protein</fullName>
    </submittedName>
</protein>
<proteinExistence type="predicted"/>
<name>A0A9Q0CN84_9POAL</name>
<gene>
    <name evidence="2" type="ORF">LUZ63_005503</name>
</gene>
<dbReference type="OrthoDB" id="5835829at2759"/>
<dbReference type="Proteomes" id="UP001151287">
    <property type="component" value="Unassembled WGS sequence"/>
</dbReference>
<comment type="caution">
    <text evidence="2">The sequence shown here is derived from an EMBL/GenBank/DDBJ whole genome shotgun (WGS) entry which is preliminary data.</text>
</comment>
<sequence>MEDYNLHIAVVATDGSEHLPELIHLATSITELGHDVSFASTLSGLKAIRIDPSNPNSSKLELIPLQENNVREVFDTFVQQANQAVDWVLFDITTWWVPEVTEKFGIYSAYISFQSANTCEFLLAAINNNKIPSVDDLLPQNLGALKTYHFEEAKAVRDQLLKCDAQKVPLYSRIKKAINWCDVVALSSYCQIEDELPEELTKTDKKYFYCIGYLPQTTTCEVSSSKYVMNPATVQEWLDKINVHSVVYVALENKMAITDQQLDAIARGLVSSRLPFIWVTGYRQGGELKLPPGFWGRTIDYGLVCKEWLPPANILSHVSVGGFLTNGNWSAWIEALESGIPLILVPFPTDEVPNAKVREAKKLGCEVGRDATGNFDANHVAQALNFVMVDQGGNIVREQANAMRGVFRNLQTQYLFNFLDGLNEIKESREVNN</sequence>
<keyword evidence="3" id="KW-1185">Reference proteome</keyword>
<organism evidence="2 3">
    <name type="scientific">Rhynchospora breviuscula</name>
    <dbReference type="NCBI Taxonomy" id="2022672"/>
    <lineage>
        <taxon>Eukaryota</taxon>
        <taxon>Viridiplantae</taxon>
        <taxon>Streptophyta</taxon>
        <taxon>Embryophyta</taxon>
        <taxon>Tracheophyta</taxon>
        <taxon>Spermatophyta</taxon>
        <taxon>Magnoliopsida</taxon>
        <taxon>Liliopsida</taxon>
        <taxon>Poales</taxon>
        <taxon>Cyperaceae</taxon>
        <taxon>Cyperoideae</taxon>
        <taxon>Rhynchosporeae</taxon>
        <taxon>Rhynchospora</taxon>
    </lineage>
</organism>
<dbReference type="InterPro" id="IPR002213">
    <property type="entry name" value="UDP_glucos_trans"/>
</dbReference>
<evidence type="ECO:0000313" key="2">
    <source>
        <dbReference type="EMBL" id="KAJ1696991.1"/>
    </source>
</evidence>
<dbReference type="CDD" id="cd03784">
    <property type="entry name" value="GT1_Gtf-like"/>
    <property type="match status" value="1"/>
</dbReference>
<accession>A0A9Q0CN84</accession>
<evidence type="ECO:0000256" key="1">
    <source>
        <dbReference type="ARBA" id="ARBA00022679"/>
    </source>
</evidence>
<dbReference type="EMBL" id="JAMQYH010000002">
    <property type="protein sequence ID" value="KAJ1696991.1"/>
    <property type="molecule type" value="Genomic_DNA"/>
</dbReference>
<dbReference type="AlphaFoldDB" id="A0A9Q0CN84"/>
<dbReference type="PANTHER" id="PTHR48045:SF20">
    <property type="entry name" value="UDP-RHAMNOSE:RHAMNOSYLTRANSFERASE 1"/>
    <property type="match status" value="1"/>
</dbReference>